<evidence type="ECO:0000256" key="2">
    <source>
        <dbReference type="ARBA" id="ARBA00022692"/>
    </source>
</evidence>
<proteinExistence type="evidence at transcript level"/>
<dbReference type="CTD" id="445642"/>
<dbReference type="InterPro" id="IPR000276">
    <property type="entry name" value="GPCR_Rhodpsn"/>
</dbReference>
<dbReference type="RefSeq" id="NP_001027640.1">
    <property type="nucleotide sequence ID" value="NM_001032468.1"/>
</dbReference>
<sequence length="287" mass="32156">MEVNDKRVYGVLMGLLGLLTITGYSLLFVIFAKRPDLKKKNKFLLSLATSDLLITVHVFASTIAAFAPQWPFGDLGCQVDAFIGMAPTFISIAGAALVAKDKYYRFCKPKMVGRNYSFHVYLTWTMGIIGGALPFIGFGRYGFETDDVTWRTGCLLDFKSISAKYSFYIILISTVWFVWPVYKLVSSYMKISTKINKFYPLLFVVPVQMAIGLLPYAIYAMVSITIGVSAVPYFCVVINNLAAKVFVGSNPFIYIYFDPELRESCKQIFCSPPAPTNDEISEDSKDE</sequence>
<dbReference type="GO" id="GO:0004930">
    <property type="term" value="F:G protein-coupled receptor activity"/>
    <property type="evidence" value="ECO:0007669"/>
    <property type="project" value="UniProtKB-KW"/>
</dbReference>
<feature type="transmembrane region" description="Helical" evidence="8">
    <location>
        <begin position="231"/>
        <end position="257"/>
    </location>
</feature>
<feature type="domain" description="G-protein coupled receptors family 1 profile" evidence="9">
    <location>
        <begin position="23"/>
        <end position="254"/>
    </location>
</feature>
<evidence type="ECO:0000256" key="7">
    <source>
        <dbReference type="ARBA" id="ARBA00023224"/>
    </source>
</evidence>
<accession>Q8T891</accession>
<evidence type="ECO:0000256" key="5">
    <source>
        <dbReference type="ARBA" id="ARBA00023136"/>
    </source>
</evidence>
<feature type="transmembrane region" description="Helical" evidence="8">
    <location>
        <begin position="12"/>
        <end position="31"/>
    </location>
</feature>
<evidence type="ECO:0000259" key="9">
    <source>
        <dbReference type="PROSITE" id="PS50262"/>
    </source>
</evidence>
<feature type="transmembrane region" description="Helical" evidence="8">
    <location>
        <begin position="198"/>
        <end position="219"/>
    </location>
</feature>
<dbReference type="Gene3D" id="1.20.1070.10">
    <property type="entry name" value="Rhodopsin 7-helix transmembrane proteins"/>
    <property type="match status" value="1"/>
</dbReference>
<keyword evidence="5 8" id="KW-0472">Membrane</keyword>
<accession>A0A1W2VN34</accession>
<gene>
    <name evidence="10" type="primary">Ci-opsin3</name>
</gene>
<organism evidence="10">
    <name type="scientific">Ciona intestinalis</name>
    <name type="common">Transparent sea squirt</name>
    <name type="synonym">Ascidia intestinalis</name>
    <dbReference type="NCBI Taxonomy" id="7719"/>
    <lineage>
        <taxon>Eukaryota</taxon>
        <taxon>Metazoa</taxon>
        <taxon>Chordata</taxon>
        <taxon>Tunicata</taxon>
        <taxon>Ascidiacea</taxon>
        <taxon>Phlebobranchia</taxon>
        <taxon>Cionidae</taxon>
        <taxon>Ciona</taxon>
    </lineage>
</organism>
<dbReference type="PRINTS" id="PR00237">
    <property type="entry name" value="GPCRRHODOPSN"/>
</dbReference>
<feature type="transmembrane region" description="Helical" evidence="8">
    <location>
        <begin position="120"/>
        <end position="143"/>
    </location>
</feature>
<dbReference type="GO" id="GO:0016020">
    <property type="term" value="C:membrane"/>
    <property type="evidence" value="ECO:0007669"/>
    <property type="project" value="UniProtKB-SubCell"/>
</dbReference>
<protein>
    <submittedName>
        <fullName evidence="10">Retinal G-protein-coupled receptor</fullName>
    </submittedName>
</protein>
<dbReference type="EMBL" id="AB079882">
    <property type="protein sequence ID" value="BAB85206.1"/>
    <property type="molecule type" value="mRNA"/>
</dbReference>
<feature type="transmembrane region" description="Helical" evidence="8">
    <location>
        <begin position="79"/>
        <end position="99"/>
    </location>
</feature>
<comment type="subcellular location">
    <subcellularLocation>
        <location evidence="1">Membrane</location>
        <topology evidence="1">Multi-pass membrane protein</topology>
    </subcellularLocation>
</comment>
<dbReference type="FunFam" id="1.20.1070.10:FF:000600">
    <property type="entry name" value="Retinal G-protein-coupled receptor"/>
    <property type="match status" value="1"/>
</dbReference>
<evidence type="ECO:0000313" key="10">
    <source>
        <dbReference type="EMBL" id="BAB85206.1"/>
    </source>
</evidence>
<dbReference type="Pfam" id="PF00001">
    <property type="entry name" value="7tm_1"/>
    <property type="match status" value="1"/>
</dbReference>
<dbReference type="InterPro" id="IPR017452">
    <property type="entry name" value="GPCR_Rhodpsn_7TM"/>
</dbReference>
<dbReference type="OrthoDB" id="10015560at2759"/>
<keyword evidence="3 8" id="KW-1133">Transmembrane helix</keyword>
<dbReference type="GeneID" id="445642"/>
<evidence type="ECO:0000256" key="8">
    <source>
        <dbReference type="SAM" id="Phobius"/>
    </source>
</evidence>
<dbReference type="PROSITE" id="PS50262">
    <property type="entry name" value="G_PROTEIN_RECEP_F1_2"/>
    <property type="match status" value="1"/>
</dbReference>
<name>Q8T891_CIOIN</name>
<dbReference type="SMR" id="Q8T891"/>
<reference evidence="10" key="1">
    <citation type="submission" date="2002-02" db="EMBL/GenBank/DDBJ databases">
        <title>Expression of novel brain vesicle-specific genes during embryogenesis of the ascidian Ciona intestinalis.</title>
        <authorList>
            <person name="Kusakabe R."/>
            <person name="Kusakabe T."/>
            <person name="Nakashima Y."/>
            <person name="Tsuda M."/>
        </authorList>
    </citation>
    <scope>NUCLEOTIDE SEQUENCE</scope>
</reference>
<keyword evidence="6 10" id="KW-0675">Receptor</keyword>
<keyword evidence="4" id="KW-0297">G-protein coupled receptor</keyword>
<dbReference type="SUPFAM" id="SSF81321">
    <property type="entry name" value="Family A G protein-coupled receptor-like"/>
    <property type="match status" value="1"/>
</dbReference>
<evidence type="ECO:0000256" key="3">
    <source>
        <dbReference type="ARBA" id="ARBA00022989"/>
    </source>
</evidence>
<feature type="transmembrane region" description="Helical" evidence="8">
    <location>
        <begin position="165"/>
        <end position="186"/>
    </location>
</feature>
<evidence type="ECO:0000256" key="4">
    <source>
        <dbReference type="ARBA" id="ARBA00023040"/>
    </source>
</evidence>
<keyword evidence="7" id="KW-0807">Transducer</keyword>
<dbReference type="PANTHER" id="PTHR24240">
    <property type="entry name" value="OPSIN"/>
    <property type="match status" value="1"/>
</dbReference>
<evidence type="ECO:0000256" key="6">
    <source>
        <dbReference type="ARBA" id="ARBA00023170"/>
    </source>
</evidence>
<keyword evidence="2 8" id="KW-0812">Transmembrane</keyword>
<dbReference type="KEGG" id="cin:445642"/>
<evidence type="ECO:0000256" key="1">
    <source>
        <dbReference type="ARBA" id="ARBA00004141"/>
    </source>
</evidence>
<dbReference type="InterPro" id="IPR050125">
    <property type="entry name" value="GPCR_opsins"/>
</dbReference>
<dbReference type="AlphaFoldDB" id="Q8T891"/>
<feature type="transmembrane region" description="Helical" evidence="8">
    <location>
        <begin position="43"/>
        <end position="67"/>
    </location>
</feature>